<dbReference type="KEGG" id="cmb:CSW64_06655"/>
<protein>
    <submittedName>
        <fullName evidence="2">Uncharacterized protein</fullName>
    </submittedName>
</protein>
<keyword evidence="3" id="KW-1185">Reference proteome</keyword>
<proteinExistence type="predicted"/>
<feature type="transmembrane region" description="Helical" evidence="1">
    <location>
        <begin position="31"/>
        <end position="51"/>
    </location>
</feature>
<keyword evidence="1" id="KW-0812">Transmembrane</keyword>
<reference evidence="2 3" key="1">
    <citation type="submission" date="2017-10" db="EMBL/GenBank/DDBJ databases">
        <title>Genome sequence of Caulobacter mirabilis FWC38.</title>
        <authorList>
            <person name="Fiebig A."/>
            <person name="Crosson S."/>
        </authorList>
    </citation>
    <scope>NUCLEOTIDE SEQUENCE [LARGE SCALE GENOMIC DNA]</scope>
    <source>
        <strain evidence="2 3">FWC 38</strain>
    </source>
</reference>
<evidence type="ECO:0000256" key="1">
    <source>
        <dbReference type="SAM" id="Phobius"/>
    </source>
</evidence>
<gene>
    <name evidence="2" type="ORF">CSW64_06655</name>
</gene>
<evidence type="ECO:0000313" key="2">
    <source>
        <dbReference type="EMBL" id="ATQ42116.1"/>
    </source>
</evidence>
<dbReference type="RefSeq" id="WP_099621373.1">
    <property type="nucleotide sequence ID" value="NZ_CP024201.1"/>
</dbReference>
<dbReference type="Proteomes" id="UP000228945">
    <property type="component" value="Chromosome"/>
</dbReference>
<name>A0A2D2AVV3_9CAUL</name>
<dbReference type="EMBL" id="CP024201">
    <property type="protein sequence ID" value="ATQ42116.1"/>
    <property type="molecule type" value="Genomic_DNA"/>
</dbReference>
<keyword evidence="1" id="KW-1133">Transmembrane helix</keyword>
<dbReference type="AlphaFoldDB" id="A0A2D2AVV3"/>
<feature type="transmembrane region" description="Helical" evidence="1">
    <location>
        <begin position="95"/>
        <end position="115"/>
    </location>
</feature>
<keyword evidence="1" id="KW-0472">Membrane</keyword>
<accession>A0A2D2AVV3</accession>
<organism evidence="2 3">
    <name type="scientific">Caulobacter mirabilis</name>
    <dbReference type="NCBI Taxonomy" id="69666"/>
    <lineage>
        <taxon>Bacteria</taxon>
        <taxon>Pseudomonadati</taxon>
        <taxon>Pseudomonadota</taxon>
        <taxon>Alphaproteobacteria</taxon>
        <taxon>Caulobacterales</taxon>
        <taxon>Caulobacteraceae</taxon>
        <taxon>Caulobacter</taxon>
    </lineage>
</organism>
<feature type="transmembrane region" description="Helical" evidence="1">
    <location>
        <begin position="72"/>
        <end position="89"/>
    </location>
</feature>
<evidence type="ECO:0000313" key="3">
    <source>
        <dbReference type="Proteomes" id="UP000228945"/>
    </source>
</evidence>
<sequence length="117" mass="12629">MHDDQDERERRRRINEAATGVYFVPGYRGHWVGAALFCATLVAAAMAWSGWPMAMSVARGEAPDGRTATTFLILYGAMIVLPAAGWALWGYGRRWTALAVVGLFAACVGWLAPAVGV</sequence>